<dbReference type="PANTHER" id="PTHR30204:SF90">
    <property type="entry name" value="HTH-TYPE TRANSCRIPTIONAL ACTIVATOR MTA"/>
    <property type="match status" value="1"/>
</dbReference>
<dbReference type="InterPro" id="IPR036244">
    <property type="entry name" value="TipA-like_antibiotic-bd"/>
</dbReference>
<dbReference type="Gene3D" id="1.10.1660.10">
    <property type="match status" value="1"/>
</dbReference>
<dbReference type="GO" id="GO:0003700">
    <property type="term" value="F:DNA-binding transcription factor activity"/>
    <property type="evidence" value="ECO:0007669"/>
    <property type="project" value="InterPro"/>
</dbReference>
<evidence type="ECO:0000313" key="8">
    <source>
        <dbReference type="Proteomes" id="UP000092714"/>
    </source>
</evidence>
<keyword evidence="3" id="KW-0010">Activator</keyword>
<evidence type="ECO:0000256" key="1">
    <source>
        <dbReference type="ARBA" id="ARBA00023015"/>
    </source>
</evidence>
<evidence type="ECO:0000259" key="6">
    <source>
        <dbReference type="PROSITE" id="PS50937"/>
    </source>
</evidence>
<dbReference type="InterPro" id="IPR012925">
    <property type="entry name" value="TipAS_dom"/>
</dbReference>
<sequence length="251" mass="29394">MEYTVKSLAKLAGISSRTLRYYDEINLLKPCRVNSSGYRIYGEEEVDTLQQIMFYKEMGLPLEKIKEIILNKDFNQKNALIAHRNKLKEEQLRIETLLRNVEKTIKSMEGDLVMSNKEKFEGFKRDLIEKNEKQYGKEVREKYGNKAVDESNRRISKLSESQWDDLESLSNKVNESIKDAMLLGNPNSEEAKEAVKLHKAWLDHYGNYSKEAHIGLGEMYVYDDRFKKYYEDNVGEGAAEFLRDAINNFYK</sequence>
<protein>
    <submittedName>
        <fullName evidence="7">MerR family transcriptional regulator</fullName>
    </submittedName>
</protein>
<dbReference type="InterPro" id="IPR009061">
    <property type="entry name" value="DNA-bd_dom_put_sf"/>
</dbReference>
<accession>A0A174VQL6</accession>
<evidence type="ECO:0000256" key="3">
    <source>
        <dbReference type="ARBA" id="ARBA00023159"/>
    </source>
</evidence>
<name>A0A174VQL6_9CLOT</name>
<dbReference type="SUPFAM" id="SSF46955">
    <property type="entry name" value="Putative DNA-binding domain"/>
    <property type="match status" value="1"/>
</dbReference>
<dbReference type="RefSeq" id="WP_055184362.1">
    <property type="nucleotide sequence ID" value="NZ_CAXSZC010000008.1"/>
</dbReference>
<comment type="caution">
    <text evidence="7">The sequence shown here is derived from an EMBL/GenBank/DDBJ whole genome shotgun (WGS) entry which is preliminary data.</text>
</comment>
<evidence type="ECO:0000256" key="2">
    <source>
        <dbReference type="ARBA" id="ARBA00023125"/>
    </source>
</evidence>
<keyword evidence="1" id="KW-0805">Transcription regulation</keyword>
<evidence type="ECO:0000256" key="5">
    <source>
        <dbReference type="SAM" id="Coils"/>
    </source>
</evidence>
<feature type="domain" description="HTH merR-type" evidence="6">
    <location>
        <begin position="1"/>
        <end position="71"/>
    </location>
</feature>
<keyword evidence="5" id="KW-0175">Coiled coil</keyword>
<dbReference type="Pfam" id="PF13411">
    <property type="entry name" value="MerR_1"/>
    <property type="match status" value="1"/>
</dbReference>
<dbReference type="PROSITE" id="PS50937">
    <property type="entry name" value="HTH_MERR_2"/>
    <property type="match status" value="1"/>
</dbReference>
<dbReference type="eggNOG" id="COG0789">
    <property type="taxonomic scope" value="Bacteria"/>
</dbReference>
<keyword evidence="4" id="KW-0804">Transcription</keyword>
<dbReference type="PRINTS" id="PR00040">
    <property type="entry name" value="HTHMERR"/>
</dbReference>
<dbReference type="InterPro" id="IPR000551">
    <property type="entry name" value="MerR-type_HTH_dom"/>
</dbReference>
<dbReference type="OrthoDB" id="9814833at2"/>
<dbReference type="Gene3D" id="1.10.490.50">
    <property type="entry name" value="Antibiotic binding domain of TipA-like multidrug resistance regulators"/>
    <property type="match status" value="1"/>
</dbReference>
<dbReference type="SUPFAM" id="SSF89082">
    <property type="entry name" value="Antibiotic binding domain of TipA-like multidrug resistance regulators"/>
    <property type="match status" value="1"/>
</dbReference>
<dbReference type="AlphaFoldDB" id="A0A174VQL6"/>
<reference evidence="7 8" key="1">
    <citation type="submission" date="2016-06" db="EMBL/GenBank/DDBJ databases">
        <authorList>
            <person name="Kjaerup R.B."/>
            <person name="Dalgaard T.S."/>
            <person name="Juul-Madsen H.R."/>
        </authorList>
    </citation>
    <scope>NUCLEOTIDE SEQUENCE [LARGE SCALE GENOMIC DNA]</scope>
    <source>
        <strain evidence="7 8">373-A1</strain>
    </source>
</reference>
<dbReference type="SMART" id="SM00422">
    <property type="entry name" value="HTH_MERR"/>
    <property type="match status" value="1"/>
</dbReference>
<dbReference type="Proteomes" id="UP000092714">
    <property type="component" value="Unassembled WGS sequence"/>
</dbReference>
<dbReference type="PANTHER" id="PTHR30204">
    <property type="entry name" value="REDOX-CYCLING DRUG-SENSING TRANSCRIPTIONAL ACTIVATOR SOXR"/>
    <property type="match status" value="1"/>
</dbReference>
<proteinExistence type="predicted"/>
<keyword evidence="8" id="KW-1185">Reference proteome</keyword>
<gene>
    <name evidence="7" type="ORF">CP373A1_15815</name>
</gene>
<dbReference type="EMBL" id="MAPZ01000033">
    <property type="protein sequence ID" value="OBY09393.1"/>
    <property type="molecule type" value="Genomic_DNA"/>
</dbReference>
<feature type="coiled-coil region" evidence="5">
    <location>
        <begin position="80"/>
        <end position="118"/>
    </location>
</feature>
<dbReference type="Pfam" id="PF07739">
    <property type="entry name" value="TipAS"/>
    <property type="match status" value="1"/>
</dbReference>
<dbReference type="CDD" id="cd01106">
    <property type="entry name" value="HTH_TipAL-Mta"/>
    <property type="match status" value="1"/>
</dbReference>
<evidence type="ECO:0000313" key="7">
    <source>
        <dbReference type="EMBL" id="OBY09393.1"/>
    </source>
</evidence>
<dbReference type="GO" id="GO:0003677">
    <property type="term" value="F:DNA binding"/>
    <property type="evidence" value="ECO:0007669"/>
    <property type="project" value="UniProtKB-KW"/>
</dbReference>
<keyword evidence="2" id="KW-0238">DNA-binding</keyword>
<dbReference type="InterPro" id="IPR047057">
    <property type="entry name" value="MerR_fam"/>
</dbReference>
<evidence type="ECO:0000256" key="4">
    <source>
        <dbReference type="ARBA" id="ARBA00023163"/>
    </source>
</evidence>
<organism evidence="7 8">
    <name type="scientific">Clostridium paraputrificum</name>
    <dbReference type="NCBI Taxonomy" id="29363"/>
    <lineage>
        <taxon>Bacteria</taxon>
        <taxon>Bacillati</taxon>
        <taxon>Bacillota</taxon>
        <taxon>Clostridia</taxon>
        <taxon>Eubacteriales</taxon>
        <taxon>Clostridiaceae</taxon>
        <taxon>Clostridium</taxon>
    </lineage>
</organism>